<gene>
    <name evidence="2" type="ORF">BGW38_001132</name>
</gene>
<dbReference type="EMBL" id="JAABOA010001344">
    <property type="protein sequence ID" value="KAF9581741.1"/>
    <property type="molecule type" value="Genomic_DNA"/>
</dbReference>
<sequence length="647" mass="73614">MDEQNTPREAFLESQEILSTIEWVDAFQNHAEALNAIALFDHQVNMLLEALRAITAKRFSRFLRDAVLAIVRPVRAIHRVREFITADPTTEIAKSVEQDNRIFDRFEDRIVQAVCRLFSIVVERWDGHERFEINLDPSLENELNNQHYLLVYLILLLLEHWVAPENMEASSTYFEISNPKYNRLPGLRRYPPQPQSPSTIEKITTTRQHMKTMMASADENDDAYDEEALIEDNYPLSETGITTLTSGMIHAMLDPRHLESQFVLPLTLSKEWMFMTAGGLASGFLTADESQLGLADKALQVLLYTIDRVPLDGFEMSALDYCSLDSSADRMGLFQVFQVIVNFASTSPSAHHRFYAFQGLDRLIQGCKDDVKLSLLDQLVSPSCPYESMRAAAINLVKATVERSFQKLDQSRVEVTEHLECIGTMAGSEAKSIPKVEQSPFTGPLLLKTFQQSIFRVDTKAFQHSPLKNEGAWLDKYDTFMHAINFYMFLLLRDARTDNLTEVWSASNLVETRQEFLDPLMQRITEMRQDYTVRLARAQAQESTAGTMDVEPPRHKANAKNGVVNFDIDMEDMEDEEEEEEEGDEGGQVPKDTVSDLNGRMVKNELMELLLEQIFALTKVQEEKNTGSGSDSGSDSDSDNEDWKPVK</sequence>
<proteinExistence type="predicted"/>
<dbReference type="GO" id="GO:0005737">
    <property type="term" value="C:cytoplasm"/>
    <property type="evidence" value="ECO:0007669"/>
    <property type="project" value="TreeGrafter"/>
</dbReference>
<evidence type="ECO:0000313" key="3">
    <source>
        <dbReference type="Proteomes" id="UP000780801"/>
    </source>
</evidence>
<evidence type="ECO:0000256" key="1">
    <source>
        <dbReference type="SAM" id="MobiDB-lite"/>
    </source>
</evidence>
<evidence type="ECO:0000313" key="2">
    <source>
        <dbReference type="EMBL" id="KAF9581741.1"/>
    </source>
</evidence>
<dbReference type="PANTHER" id="PTHR15430">
    <property type="entry name" value="GLOMULIN"/>
    <property type="match status" value="1"/>
</dbReference>
<organism evidence="2 3">
    <name type="scientific">Lunasporangiospora selenospora</name>
    <dbReference type="NCBI Taxonomy" id="979761"/>
    <lineage>
        <taxon>Eukaryota</taxon>
        <taxon>Fungi</taxon>
        <taxon>Fungi incertae sedis</taxon>
        <taxon>Mucoromycota</taxon>
        <taxon>Mortierellomycotina</taxon>
        <taxon>Mortierellomycetes</taxon>
        <taxon>Mortierellales</taxon>
        <taxon>Mortierellaceae</taxon>
        <taxon>Lunasporangiospora</taxon>
    </lineage>
</organism>
<dbReference type="OrthoDB" id="5396786at2759"/>
<dbReference type="InterPro" id="IPR019516">
    <property type="entry name" value="Glomulin/ALF4"/>
</dbReference>
<accession>A0A9P6KEB2</accession>
<dbReference type="InterPro" id="IPR013877">
    <property type="entry name" value="YAP-bd/ALF4/Glomulin"/>
</dbReference>
<dbReference type="AlphaFoldDB" id="A0A9P6KEB2"/>
<comment type="caution">
    <text evidence="2">The sequence shown here is derived from an EMBL/GenBank/DDBJ whole genome shotgun (WGS) entry which is preliminary data.</text>
</comment>
<keyword evidence="3" id="KW-1185">Reference proteome</keyword>
<dbReference type="Pfam" id="PF08568">
    <property type="entry name" value="Kinetochor_Ybp2"/>
    <property type="match status" value="1"/>
</dbReference>
<dbReference type="GO" id="GO:0055105">
    <property type="term" value="F:ubiquitin-protein transferase inhibitor activity"/>
    <property type="evidence" value="ECO:0007669"/>
    <property type="project" value="TreeGrafter"/>
</dbReference>
<dbReference type="PANTHER" id="PTHR15430:SF1">
    <property type="entry name" value="GLOMULIN"/>
    <property type="match status" value="1"/>
</dbReference>
<dbReference type="InterPro" id="IPR016024">
    <property type="entry name" value="ARM-type_fold"/>
</dbReference>
<reference evidence="2" key="1">
    <citation type="journal article" date="2020" name="Fungal Divers.">
        <title>Resolving the Mortierellaceae phylogeny through synthesis of multi-gene phylogenetics and phylogenomics.</title>
        <authorList>
            <person name="Vandepol N."/>
            <person name="Liber J."/>
            <person name="Desiro A."/>
            <person name="Na H."/>
            <person name="Kennedy M."/>
            <person name="Barry K."/>
            <person name="Grigoriev I.V."/>
            <person name="Miller A.N."/>
            <person name="O'Donnell K."/>
            <person name="Stajich J.E."/>
            <person name="Bonito G."/>
        </authorList>
    </citation>
    <scope>NUCLEOTIDE SEQUENCE</scope>
    <source>
        <strain evidence="2">KOD1015</strain>
    </source>
</reference>
<feature type="region of interest" description="Disordered" evidence="1">
    <location>
        <begin position="622"/>
        <end position="647"/>
    </location>
</feature>
<dbReference type="Proteomes" id="UP000780801">
    <property type="component" value="Unassembled WGS sequence"/>
</dbReference>
<feature type="region of interest" description="Disordered" evidence="1">
    <location>
        <begin position="573"/>
        <end position="597"/>
    </location>
</feature>
<feature type="compositionally biased region" description="Acidic residues" evidence="1">
    <location>
        <begin position="573"/>
        <end position="585"/>
    </location>
</feature>
<dbReference type="SUPFAM" id="SSF48371">
    <property type="entry name" value="ARM repeat"/>
    <property type="match status" value="1"/>
</dbReference>
<name>A0A9P6KEB2_9FUNG</name>
<protein>
    <submittedName>
        <fullName evidence="2">Uncharacterized protein</fullName>
    </submittedName>
</protein>